<dbReference type="SUPFAM" id="SSF53383">
    <property type="entry name" value="PLP-dependent transferases"/>
    <property type="match status" value="1"/>
</dbReference>
<dbReference type="GO" id="GO:0008483">
    <property type="term" value="F:transaminase activity"/>
    <property type="evidence" value="ECO:0007669"/>
    <property type="project" value="UniProtKB-KW"/>
</dbReference>
<dbReference type="Gene3D" id="3.40.640.10">
    <property type="entry name" value="Type I PLP-dependent aspartate aminotransferase-like (Major domain)"/>
    <property type="match status" value="2"/>
</dbReference>
<dbReference type="EMBL" id="AB830104">
    <property type="protein sequence ID" value="BAO20191.1"/>
    <property type="molecule type" value="Genomic_DNA"/>
</dbReference>
<proteinExistence type="predicted"/>
<organism evidence="1">
    <name type="scientific">Sphaerisporangium sp. SANK 60911</name>
    <dbReference type="NCBI Taxonomy" id="1354075"/>
    <lineage>
        <taxon>Bacteria</taxon>
        <taxon>Bacillati</taxon>
        <taxon>Actinomycetota</taxon>
        <taxon>Actinomycetes</taxon>
        <taxon>Streptosporangiales</taxon>
        <taxon>Streptosporangiaceae</taxon>
        <taxon>Sphaerisporangium</taxon>
    </lineage>
</organism>
<protein>
    <submittedName>
        <fullName evidence="1">Putative aminotransferase</fullName>
    </submittedName>
</protein>
<keyword evidence="1" id="KW-0032">Aminotransferase</keyword>
<name>V5YTA0_9ACTN</name>
<reference evidence="1" key="1">
    <citation type="journal article" date="2013" name="Angew. Chem. Int. Ed. Engl.">
        <title>Structure-based Gene Targeting Discovery of Sphaerimicin, a Bacterial Translocase I inhibitor.</title>
        <authorList>
            <person name="Funabashi M."/>
            <person name="Baba S."/>
            <person name="Takatsu T."/>
            <person name="Kizuka M."/>
            <person name="Ohata Y."/>
            <person name="Tanaka M."/>
            <person name="Nonaka K."/>
            <person name="Spork A.P."/>
            <person name="Ducho C."/>
            <person name="Chen W.C.L."/>
            <person name="Van Lanen S.G."/>
        </authorList>
    </citation>
    <scope>NUCLEOTIDE SEQUENCE</scope>
    <source>
        <strain evidence="1">SANK 60911</strain>
    </source>
</reference>
<sequence length="439" mass="47795">MSVPLDADDGVPENAAGFADVPCVRYYRTIRDGVGNDALQIGYGVNRTPPAPVVREWLVALYQDFLRQRVGDYEVPEGVRERALIAWLAGRYLGVPGLGPDNVMLCNGTSEAISVVTGYAAREDLHAVLPLPLYFSFEQSASRYRLPIAAYYNMRGDVVTAGSARPRRVLHVDVAPNGVIGSWAGHAATEEPALRIVDHVFALPTYQEKSEFLRTLRARIGDLGRTVVLLTPSKDLSLPGVRCGTLITANPHLLAYAHADRFERGYSVHGGTARVSAAHLALLLIAFEPGPTLPALLRELRAEFASAGLVFPTDAQVQEFLAHLAATEADFRRNLAQIDASGSFAAVTRGGEQVAGYSGFRHLNGPFRTARELTGWVWRAGLSGMKLNPNYLFGARPEVWDRLYPGVLGVRVNLSVPPAQLARDLVRLRELLLDPDLAA</sequence>
<accession>V5YTA0</accession>
<dbReference type="InterPro" id="IPR015424">
    <property type="entry name" value="PyrdxlP-dep_Trfase"/>
</dbReference>
<gene>
    <name evidence="1" type="primary">sphL</name>
</gene>
<dbReference type="AlphaFoldDB" id="V5YTA0"/>
<evidence type="ECO:0000313" key="1">
    <source>
        <dbReference type="EMBL" id="BAO20191.1"/>
    </source>
</evidence>
<keyword evidence="1" id="KW-0808">Transferase</keyword>
<dbReference type="InterPro" id="IPR015421">
    <property type="entry name" value="PyrdxlP-dep_Trfase_major"/>
</dbReference>